<dbReference type="AlphaFoldDB" id="B3T6L4"/>
<evidence type="ECO:0000313" key="2">
    <source>
        <dbReference type="EMBL" id="ABZ08223.1"/>
    </source>
</evidence>
<sequence>MAKIRDGLPPGTAIEIWWQDEARIGQKNKITRRWAKRGTRPSAPKDQRTRSAYIFGAICPARGVGAALVLPKCNTEAMNLHLKEISVAVAPGAHAILIVDQAGWHFSKALESPDNITLLALPSKSPELNPVENIWQFMRDNWLSNRIFKSYNDIVDHCRFAWNQLIDQPWRITSIGLRDWAYQ</sequence>
<proteinExistence type="predicted"/>
<dbReference type="Gene3D" id="3.30.420.10">
    <property type="entry name" value="Ribonuclease H-like superfamily/Ribonuclease H"/>
    <property type="match status" value="1"/>
</dbReference>
<feature type="domain" description="Tc1-like transposase DDE" evidence="1">
    <location>
        <begin position="16"/>
        <end position="153"/>
    </location>
</feature>
<accession>B3T6L4</accession>
<dbReference type="InterPro" id="IPR047655">
    <property type="entry name" value="Transpos_IS630-like"/>
</dbReference>
<organism evidence="2">
    <name type="scientific">uncultured marine microorganism HF4000_APKG2J17</name>
    <dbReference type="NCBI Taxonomy" id="455546"/>
    <lineage>
        <taxon>unclassified sequences</taxon>
        <taxon>environmental samples</taxon>
    </lineage>
</organism>
<reference evidence="2" key="1">
    <citation type="journal article" date="2008" name="ISME J.">
        <title>Genomic patterns of recombination, clonal divergence and environment in marine microbial populations.</title>
        <authorList>
            <person name="Konstantinidis K.T."/>
            <person name="Delong E.F."/>
        </authorList>
    </citation>
    <scope>NUCLEOTIDE SEQUENCE</scope>
</reference>
<dbReference type="Pfam" id="PF13358">
    <property type="entry name" value="DDE_3"/>
    <property type="match status" value="1"/>
</dbReference>
<name>B3T6L4_9ZZZZ</name>
<dbReference type="InterPro" id="IPR038717">
    <property type="entry name" value="Tc1-like_DDE_dom"/>
</dbReference>
<dbReference type="EMBL" id="EU016624">
    <property type="protein sequence ID" value="ABZ08223.1"/>
    <property type="molecule type" value="Genomic_DNA"/>
</dbReference>
<dbReference type="InterPro" id="IPR036397">
    <property type="entry name" value="RNaseH_sf"/>
</dbReference>
<protein>
    <recommendedName>
        <fullName evidence="1">Tc1-like transposase DDE domain-containing protein</fullName>
    </recommendedName>
</protein>
<dbReference type="NCBIfam" id="NF033545">
    <property type="entry name" value="transpos_IS630"/>
    <property type="match status" value="1"/>
</dbReference>
<gene>
    <name evidence="2" type="ORF">ALOHA_HF4000APKG2J17ctg1g30</name>
</gene>
<dbReference type="GO" id="GO:0003676">
    <property type="term" value="F:nucleic acid binding"/>
    <property type="evidence" value="ECO:0007669"/>
    <property type="project" value="InterPro"/>
</dbReference>
<evidence type="ECO:0000259" key="1">
    <source>
        <dbReference type="Pfam" id="PF13358"/>
    </source>
</evidence>